<dbReference type="InterPro" id="IPR002347">
    <property type="entry name" value="SDR_fam"/>
</dbReference>
<dbReference type="InterPro" id="IPR036291">
    <property type="entry name" value="NAD(P)-bd_dom_sf"/>
</dbReference>
<sequence>MTKDLHGRTIVITGASSGIGAAAALRLAERGATVVAVGRSPERTREIAARLGTEPQIADFASFSEVRALAGRLLDRYPRIDVLANNAGGLVSERRVTADGHELTFQANHLAPFLLTKLLLPRLRESRARVVTTASVGNRFGKLDLDDLEWTRRRYGGGWIAYSTSKLMNILFTRELARREAGVTAVCFHPRRVAGERGVEQEIRFASGSGLVGVVSRIPLIRRVALGAADGAGPLIALASASEVANGAYHDGLRAGAKVNPQADDARLAARLWELSEAYVSA</sequence>
<dbReference type="SUPFAM" id="SSF51735">
    <property type="entry name" value="NAD(P)-binding Rossmann-fold domains"/>
    <property type="match status" value="1"/>
</dbReference>
<dbReference type="GO" id="GO:0016491">
    <property type="term" value="F:oxidoreductase activity"/>
    <property type="evidence" value="ECO:0007669"/>
    <property type="project" value="UniProtKB-KW"/>
</dbReference>
<proteinExistence type="predicted"/>
<dbReference type="RefSeq" id="WP_155352623.1">
    <property type="nucleotide sequence ID" value="NZ_BAAAHL010000029.1"/>
</dbReference>
<gene>
    <name evidence="2" type="ORF">Amac_005050</name>
</gene>
<dbReference type="PANTHER" id="PTHR43157">
    <property type="entry name" value="PHOSPHATIDYLINOSITOL-GLYCAN BIOSYNTHESIS CLASS F PROTEIN-RELATED"/>
    <property type="match status" value="1"/>
</dbReference>
<dbReference type="EMBL" id="BLAE01000004">
    <property type="protein sequence ID" value="GES06910.1"/>
    <property type="molecule type" value="Genomic_DNA"/>
</dbReference>
<dbReference type="Proteomes" id="UP000331127">
    <property type="component" value="Unassembled WGS sequence"/>
</dbReference>
<accession>A0A5M3WF78</accession>
<evidence type="ECO:0000313" key="2">
    <source>
        <dbReference type="EMBL" id="GES06910.1"/>
    </source>
</evidence>
<comment type="caution">
    <text evidence="2">The sequence shown here is derived from an EMBL/GenBank/DDBJ whole genome shotgun (WGS) entry which is preliminary data.</text>
</comment>
<dbReference type="AlphaFoldDB" id="A0A5M3WF78"/>
<evidence type="ECO:0000256" key="1">
    <source>
        <dbReference type="ARBA" id="ARBA00023002"/>
    </source>
</evidence>
<dbReference type="Pfam" id="PF00106">
    <property type="entry name" value="adh_short"/>
    <property type="match status" value="1"/>
</dbReference>
<evidence type="ECO:0000313" key="3">
    <source>
        <dbReference type="Proteomes" id="UP000331127"/>
    </source>
</evidence>
<keyword evidence="1" id="KW-0560">Oxidoreductase</keyword>
<dbReference type="OrthoDB" id="3237043at2"/>
<dbReference type="PRINTS" id="PR00081">
    <property type="entry name" value="GDHRDH"/>
</dbReference>
<reference evidence="2 3" key="1">
    <citation type="submission" date="2019-10" db="EMBL/GenBank/DDBJ databases">
        <title>Whole genome shotgun sequence of Acrocarpospora macrocephala NBRC 16266.</title>
        <authorList>
            <person name="Ichikawa N."/>
            <person name="Kimura A."/>
            <person name="Kitahashi Y."/>
            <person name="Komaki H."/>
            <person name="Oguchi A."/>
        </authorList>
    </citation>
    <scope>NUCLEOTIDE SEQUENCE [LARGE SCALE GENOMIC DNA]</scope>
    <source>
        <strain evidence="2 3">NBRC 16266</strain>
    </source>
</reference>
<evidence type="ECO:0008006" key="4">
    <source>
        <dbReference type="Google" id="ProtNLM"/>
    </source>
</evidence>
<name>A0A5M3WF78_9ACTN</name>
<protein>
    <recommendedName>
        <fullName evidence="4">Short-chain dehydrogenase</fullName>
    </recommendedName>
</protein>
<dbReference type="PANTHER" id="PTHR43157:SF31">
    <property type="entry name" value="PHOSPHATIDYLINOSITOL-GLYCAN BIOSYNTHESIS CLASS F PROTEIN"/>
    <property type="match status" value="1"/>
</dbReference>
<dbReference type="Gene3D" id="3.40.50.720">
    <property type="entry name" value="NAD(P)-binding Rossmann-like Domain"/>
    <property type="match status" value="1"/>
</dbReference>
<organism evidence="2 3">
    <name type="scientific">Acrocarpospora macrocephala</name>
    <dbReference type="NCBI Taxonomy" id="150177"/>
    <lineage>
        <taxon>Bacteria</taxon>
        <taxon>Bacillati</taxon>
        <taxon>Actinomycetota</taxon>
        <taxon>Actinomycetes</taxon>
        <taxon>Streptosporangiales</taxon>
        <taxon>Streptosporangiaceae</taxon>
        <taxon>Acrocarpospora</taxon>
    </lineage>
</organism>
<keyword evidence="3" id="KW-1185">Reference proteome</keyword>